<feature type="domain" description="Glycosyltransferase subfamily 4-like N-terminal" evidence="2">
    <location>
        <begin position="14"/>
        <end position="182"/>
    </location>
</feature>
<keyword evidence="4" id="KW-1185">Reference proteome</keyword>
<dbReference type="AlphaFoldDB" id="A0AA42CWI4"/>
<dbReference type="PANTHER" id="PTHR45947:SF3">
    <property type="entry name" value="SULFOQUINOVOSYL TRANSFERASE SQD2"/>
    <property type="match status" value="1"/>
</dbReference>
<dbReference type="EC" id="2.4.-.-" evidence="3"/>
<evidence type="ECO:0000313" key="3">
    <source>
        <dbReference type="EMBL" id="MCX2522650.1"/>
    </source>
</evidence>
<reference evidence="3" key="1">
    <citation type="submission" date="2022-11" db="EMBL/GenBank/DDBJ databases">
        <title>Larsenimonas rhizosphaerae sp. nov., isolated from a tidal mudflat.</title>
        <authorList>
            <person name="Lee S.D."/>
            <person name="Kim I.S."/>
        </authorList>
    </citation>
    <scope>NUCLEOTIDE SEQUENCE</scope>
    <source>
        <strain evidence="3">GH2-1</strain>
    </source>
</reference>
<dbReference type="RefSeq" id="WP_265895171.1">
    <property type="nucleotide sequence ID" value="NZ_JAPIVE010000001.1"/>
</dbReference>
<keyword evidence="3" id="KW-0328">Glycosyltransferase</keyword>
<comment type="caution">
    <text evidence="3">The sequence shown here is derived from an EMBL/GenBank/DDBJ whole genome shotgun (WGS) entry which is preliminary data.</text>
</comment>
<keyword evidence="3" id="KW-0808">Transferase</keyword>
<dbReference type="Pfam" id="PF13439">
    <property type="entry name" value="Glyco_transf_4"/>
    <property type="match status" value="1"/>
</dbReference>
<gene>
    <name evidence="3" type="ORF">OQ287_00145</name>
</gene>
<dbReference type="GO" id="GO:0016757">
    <property type="term" value="F:glycosyltransferase activity"/>
    <property type="evidence" value="ECO:0007669"/>
    <property type="project" value="UniProtKB-KW"/>
</dbReference>
<dbReference type="InterPro" id="IPR028098">
    <property type="entry name" value="Glyco_trans_4-like_N"/>
</dbReference>
<sequence length="445" mass="49360">MNILVFTNTYRPIVGGVSESVQRFVEQFEVLGHRVLVIAPNIEGQSPHEDNVLRVPSFQRFNGTQFSFPMFMTSQVVDAVEAFGPDIIHAHHPFLLGDAAARLAQRLSVPLVFTHHTLYERYIHYFPSNSPAIKRFAVALASCYAELCDTVIVPSESVRDILDKRDVGTPIEVLPSGVYTERFASGDASIWRHHFGIDEHTHVVGHVGRLAREKNLMFMTRAVCRFLKARPDAHFMVVGDGDEAEAMVNIARQQGVSERVHFTGVLSGQSLVDAYHAMNSFVFASHSETQGMVVAEAMAAGLPVVALDAPGVREVVRNEVNGLLLPDENEAAMADALVKVSRQEDYVRLTRGALDSAQHFDARVCAERCLALYSRLIEQAGNEVTPKHADPTFWDSVTSRFDAEWHILRHRGAVLKEVFWDRRDDPDDPQGGAPSPADQAVTGNK</sequence>
<dbReference type="Proteomes" id="UP001165678">
    <property type="component" value="Unassembled WGS sequence"/>
</dbReference>
<organism evidence="3 4">
    <name type="scientific">Larsenimonas rhizosphaerae</name>
    <dbReference type="NCBI Taxonomy" id="2944682"/>
    <lineage>
        <taxon>Bacteria</taxon>
        <taxon>Pseudomonadati</taxon>
        <taxon>Pseudomonadota</taxon>
        <taxon>Gammaproteobacteria</taxon>
        <taxon>Oceanospirillales</taxon>
        <taxon>Halomonadaceae</taxon>
        <taxon>Larsenimonas</taxon>
    </lineage>
</organism>
<evidence type="ECO:0000259" key="2">
    <source>
        <dbReference type="Pfam" id="PF13439"/>
    </source>
</evidence>
<name>A0AA42CWI4_9GAMM</name>
<dbReference type="Gene3D" id="3.40.50.2000">
    <property type="entry name" value="Glycogen Phosphorylase B"/>
    <property type="match status" value="2"/>
</dbReference>
<accession>A0AA42CWI4</accession>
<proteinExistence type="predicted"/>
<dbReference type="SUPFAM" id="SSF53756">
    <property type="entry name" value="UDP-Glycosyltransferase/glycogen phosphorylase"/>
    <property type="match status" value="1"/>
</dbReference>
<feature type="region of interest" description="Disordered" evidence="1">
    <location>
        <begin position="422"/>
        <end position="445"/>
    </location>
</feature>
<dbReference type="InterPro" id="IPR050194">
    <property type="entry name" value="Glycosyltransferase_grp1"/>
</dbReference>
<dbReference type="Pfam" id="PF13692">
    <property type="entry name" value="Glyco_trans_1_4"/>
    <property type="match status" value="1"/>
</dbReference>
<dbReference type="EMBL" id="JAPIVE010000001">
    <property type="protein sequence ID" value="MCX2522650.1"/>
    <property type="molecule type" value="Genomic_DNA"/>
</dbReference>
<dbReference type="PANTHER" id="PTHR45947">
    <property type="entry name" value="SULFOQUINOVOSYL TRANSFERASE SQD2"/>
    <property type="match status" value="1"/>
</dbReference>
<evidence type="ECO:0000313" key="4">
    <source>
        <dbReference type="Proteomes" id="UP001165678"/>
    </source>
</evidence>
<protein>
    <submittedName>
        <fullName evidence="3">Glycosyltransferase</fullName>
        <ecNumber evidence="3">2.4.-.-</ecNumber>
    </submittedName>
</protein>
<evidence type="ECO:0000256" key="1">
    <source>
        <dbReference type="SAM" id="MobiDB-lite"/>
    </source>
</evidence>